<sequence>MDYIALIDCNNFYCSVERVFDPSLNGKPVAVLSNNDGCVIARSNEVKAMGVPMGAPYFEYKKIFRENDVRVFSSNFALYGDMSSRVMNILARYCPDMEIYSIDEAFLHFKGFDCFFDLSSYAQEIRTFVLRATGIPVSIGIAPSKALAKAANRVAKKFPERTGGVHVIDSEEKRAKALRWIKVEDVWGIGPRYGNMLRLRNVRTALDFSLLPDDFVRDSMTVVGLRLKHDLMGKPSIQMEDIKPKQAIACTRSFDRDYLKYSDLRERVATFSCEVAKKLRAQGSDCNLIQVFVRSNPFKEHLPQYGRSVCVKLPYPTNSSIELTKFALRGLSTIFKKGYAYKKAGVVVMGLTPSESKQLNVFRNSDPRHSPLWKAIDRINLLSGYDVVKLGGQDLRRKWKMNRNLLSPRYTSKLDEILKINVHDKEEIERA</sequence>
<dbReference type="GO" id="GO:0009432">
    <property type="term" value="P:SOS response"/>
    <property type="evidence" value="ECO:0007669"/>
    <property type="project" value="UniProtKB-KW"/>
</dbReference>
<protein>
    <submittedName>
        <fullName evidence="7">DNA polymerase IV 1</fullName>
        <ecNumber evidence="7">2.7.7.7</ecNumber>
    </submittedName>
</protein>
<dbReference type="Pfam" id="PF00817">
    <property type="entry name" value="IMS"/>
    <property type="match status" value="1"/>
</dbReference>
<dbReference type="InterPro" id="IPR043502">
    <property type="entry name" value="DNA/RNA_pol_sf"/>
</dbReference>
<evidence type="ECO:0000256" key="4">
    <source>
        <dbReference type="ARBA" id="ARBA00023204"/>
    </source>
</evidence>
<dbReference type="GO" id="GO:0005829">
    <property type="term" value="C:cytosol"/>
    <property type="evidence" value="ECO:0007669"/>
    <property type="project" value="TreeGrafter"/>
</dbReference>
<dbReference type="GO" id="GO:0042276">
    <property type="term" value="P:error-prone translesion synthesis"/>
    <property type="evidence" value="ECO:0007669"/>
    <property type="project" value="TreeGrafter"/>
</dbReference>
<accession>A0A221V4X9</accession>
<dbReference type="InterPro" id="IPR025188">
    <property type="entry name" value="DUF4113"/>
</dbReference>
<dbReference type="InterPro" id="IPR036775">
    <property type="entry name" value="DNA_pol_Y-fam_lit_finger_sf"/>
</dbReference>
<dbReference type="CDD" id="cd01700">
    <property type="entry name" value="PolY_Pol_V_umuC"/>
    <property type="match status" value="1"/>
</dbReference>
<evidence type="ECO:0000259" key="6">
    <source>
        <dbReference type="PROSITE" id="PS50173"/>
    </source>
</evidence>
<name>A0A221V4X9_9FLAO</name>
<reference evidence="7 8" key="1">
    <citation type="submission" date="2017-07" db="EMBL/GenBank/DDBJ databases">
        <title>Genome Sequence of Arenibacter algicola Strain SMS7 Isolated from a culture of the Diatom Skeletonema marinoi.</title>
        <authorList>
            <person name="Topel M."/>
            <person name="Pinder M.I.M."/>
            <person name="Johansson O.N."/>
            <person name="Kourtchenko O."/>
            <person name="Godhe A."/>
            <person name="Clarke A.K."/>
        </authorList>
    </citation>
    <scope>NUCLEOTIDE SEQUENCE [LARGE SCALE GENOMIC DNA]</scope>
    <source>
        <strain evidence="7 8">SMS7</strain>
        <plasmid evidence="8">Plasmid psms7</plasmid>
    </source>
</reference>
<dbReference type="AlphaFoldDB" id="A0A221V4X9"/>
<dbReference type="SUPFAM" id="SSF56672">
    <property type="entry name" value="DNA/RNA polymerases"/>
    <property type="match status" value="1"/>
</dbReference>
<dbReference type="Gene3D" id="3.30.70.270">
    <property type="match status" value="1"/>
</dbReference>
<dbReference type="PANTHER" id="PTHR11076:SF34">
    <property type="entry name" value="PROTEIN UMUC"/>
    <property type="match status" value="1"/>
</dbReference>
<keyword evidence="2" id="KW-0227">DNA damage</keyword>
<keyword evidence="7" id="KW-0548">Nucleotidyltransferase</keyword>
<evidence type="ECO:0000313" key="7">
    <source>
        <dbReference type="EMBL" id="ASO08406.1"/>
    </source>
</evidence>
<dbReference type="GO" id="GO:0003684">
    <property type="term" value="F:damaged DNA binding"/>
    <property type="evidence" value="ECO:0007669"/>
    <property type="project" value="InterPro"/>
</dbReference>
<dbReference type="PANTHER" id="PTHR11076">
    <property type="entry name" value="DNA REPAIR POLYMERASE UMUC / TRANSFERASE FAMILY MEMBER"/>
    <property type="match status" value="1"/>
</dbReference>
<dbReference type="InterPro" id="IPR017961">
    <property type="entry name" value="DNA_pol_Y-fam_little_finger"/>
</dbReference>
<keyword evidence="5" id="KW-0742">SOS response</keyword>
<dbReference type="Proteomes" id="UP000204551">
    <property type="component" value="Plasmid pSMS7"/>
</dbReference>
<dbReference type="InterPro" id="IPR043128">
    <property type="entry name" value="Rev_trsase/Diguanyl_cyclase"/>
</dbReference>
<feature type="domain" description="UmuC" evidence="6">
    <location>
        <begin position="4"/>
        <end position="190"/>
    </location>
</feature>
<proteinExistence type="inferred from homology"/>
<dbReference type="GO" id="GO:0006281">
    <property type="term" value="P:DNA repair"/>
    <property type="evidence" value="ECO:0007669"/>
    <property type="project" value="UniProtKB-KW"/>
</dbReference>
<evidence type="ECO:0000313" key="8">
    <source>
        <dbReference type="Proteomes" id="UP000204551"/>
    </source>
</evidence>
<gene>
    <name evidence="7" type="primary">dinB1</name>
    <name evidence="7" type="ORF">AREALGSMS7_05034</name>
</gene>
<evidence type="ECO:0000256" key="5">
    <source>
        <dbReference type="ARBA" id="ARBA00023236"/>
    </source>
</evidence>
<dbReference type="Pfam" id="PF13438">
    <property type="entry name" value="DUF4113"/>
    <property type="match status" value="1"/>
</dbReference>
<dbReference type="InterPro" id="IPR050116">
    <property type="entry name" value="DNA_polymerase-Y"/>
</dbReference>
<dbReference type="InterPro" id="IPR001126">
    <property type="entry name" value="UmuC"/>
</dbReference>
<dbReference type="Gene3D" id="3.40.1170.60">
    <property type="match status" value="1"/>
</dbReference>
<geneLocation type="plasmid" evidence="8">
    <name>psms7</name>
</geneLocation>
<keyword evidence="4" id="KW-0234">DNA repair</keyword>
<evidence type="ECO:0000256" key="1">
    <source>
        <dbReference type="ARBA" id="ARBA00010945"/>
    </source>
</evidence>
<keyword evidence="3" id="KW-0741">SOS mutagenesis</keyword>
<dbReference type="RefSeq" id="WP_093980770.1">
    <property type="nucleotide sequence ID" value="NZ_CP022516.1"/>
</dbReference>
<dbReference type="PROSITE" id="PS50173">
    <property type="entry name" value="UMUC"/>
    <property type="match status" value="1"/>
</dbReference>
<dbReference type="GO" id="GO:0003887">
    <property type="term" value="F:DNA-directed DNA polymerase activity"/>
    <property type="evidence" value="ECO:0007669"/>
    <property type="project" value="UniProtKB-EC"/>
</dbReference>
<evidence type="ECO:0000256" key="3">
    <source>
        <dbReference type="ARBA" id="ARBA00023199"/>
    </source>
</evidence>
<keyword evidence="7" id="KW-0614">Plasmid</keyword>
<dbReference type="KEGG" id="aalg:AREALGSMS7_05034"/>
<dbReference type="Pfam" id="PF11799">
    <property type="entry name" value="IMS_C"/>
    <property type="match status" value="1"/>
</dbReference>
<keyword evidence="7" id="KW-0808">Transferase</keyword>
<dbReference type="EMBL" id="CP022516">
    <property type="protein sequence ID" value="ASO08406.1"/>
    <property type="molecule type" value="Genomic_DNA"/>
</dbReference>
<dbReference type="EC" id="2.7.7.7" evidence="7"/>
<comment type="similarity">
    <text evidence="1">Belongs to the DNA polymerase type-Y family.</text>
</comment>
<evidence type="ECO:0000256" key="2">
    <source>
        <dbReference type="ARBA" id="ARBA00022763"/>
    </source>
</evidence>
<organism evidence="7 8">
    <name type="scientific">Arenibacter algicola</name>
    <dbReference type="NCBI Taxonomy" id="616991"/>
    <lineage>
        <taxon>Bacteria</taxon>
        <taxon>Pseudomonadati</taxon>
        <taxon>Bacteroidota</taxon>
        <taxon>Flavobacteriia</taxon>
        <taxon>Flavobacteriales</taxon>
        <taxon>Flavobacteriaceae</taxon>
        <taxon>Arenibacter</taxon>
    </lineage>
</organism>
<dbReference type="Gene3D" id="3.30.1490.100">
    <property type="entry name" value="DNA polymerase, Y-family, little finger domain"/>
    <property type="match status" value="1"/>
</dbReference>